<evidence type="ECO:0000256" key="1">
    <source>
        <dbReference type="SAM" id="Phobius"/>
    </source>
</evidence>
<dbReference type="AlphaFoldDB" id="A0AA97GVA3"/>
<keyword evidence="1" id="KW-0812">Transmembrane</keyword>
<keyword evidence="1" id="KW-0472">Membrane</keyword>
<evidence type="ECO:0000313" key="2">
    <source>
        <dbReference type="EMBL" id="WOC12550.1"/>
    </source>
</evidence>
<name>A0AA97GVA3_9ACTN</name>
<organism evidence="2">
    <name type="scientific">Gordonia sp. MP11Mi</name>
    <dbReference type="NCBI Taxonomy" id="3022769"/>
    <lineage>
        <taxon>Bacteria</taxon>
        <taxon>Bacillati</taxon>
        <taxon>Actinomycetota</taxon>
        <taxon>Actinomycetes</taxon>
        <taxon>Mycobacteriales</taxon>
        <taxon>Gordoniaceae</taxon>
        <taxon>Gordonia</taxon>
    </lineage>
</organism>
<accession>A0AA97GVA3</accession>
<reference evidence="2" key="1">
    <citation type="submission" date="2023-06" db="EMBL/GenBank/DDBJ databases">
        <title>Gordonia sp. nov. and Pseudochrobactrum sp. nov., two species isolated from the burying beetle Nicrophorus vespilloides.</title>
        <authorList>
            <person name="Poehlein A."/>
            <person name="Guzman J."/>
            <person name="Daniel R."/>
            <person name="Vilcinskas A."/>
        </authorList>
    </citation>
    <scope>NUCLEOTIDE SEQUENCE</scope>
    <source>
        <strain evidence="2">MP11Mi</strain>
    </source>
</reference>
<feature type="transmembrane region" description="Helical" evidence="1">
    <location>
        <begin position="53"/>
        <end position="72"/>
    </location>
</feature>
<keyword evidence="1" id="KW-1133">Transmembrane helix</keyword>
<dbReference type="RefSeq" id="WP_420041776.1">
    <property type="nucleotide sequence ID" value="NZ_CP128986.1"/>
</dbReference>
<feature type="transmembrane region" description="Helical" evidence="1">
    <location>
        <begin position="120"/>
        <end position="143"/>
    </location>
</feature>
<feature type="transmembrane region" description="Helical" evidence="1">
    <location>
        <begin position="20"/>
        <end position="41"/>
    </location>
</feature>
<feature type="transmembrane region" description="Helical" evidence="1">
    <location>
        <begin position="79"/>
        <end position="100"/>
    </location>
</feature>
<proteinExistence type="predicted"/>
<protein>
    <submittedName>
        <fullName evidence="2">Uncharacterized protein</fullName>
    </submittedName>
</protein>
<gene>
    <name evidence="2" type="ORF">MP11Mi_16390</name>
</gene>
<dbReference type="EMBL" id="CP128986">
    <property type="protein sequence ID" value="WOC12550.1"/>
    <property type="molecule type" value="Genomic_DNA"/>
</dbReference>
<sequence length="149" mass="15686">MDRSDDIESVTVSLMRGAHAVVAGFSPWAVIAVFVVVSRGASTHADEIDLLRTSGYATTGICAVLLISTLVLRRSRPSAAVSYPFAVFWSVIGLLAALIAGRMTLHGMCGDELQLCMPGLLVLNVGVPVALCVTSSVLGSAAVDWNRQR</sequence>